<evidence type="ECO:0000313" key="1">
    <source>
        <dbReference type="EMBL" id="JAC93827.1"/>
    </source>
</evidence>
<evidence type="ECO:0008006" key="2">
    <source>
        <dbReference type="Google" id="ProtNLM"/>
    </source>
</evidence>
<sequence>MKHRALWNYNRYEVIRGVWKGVMVPGLSFGNAVSCMRSEIQAGLETQKRSMGRLAWGAHGNTPNEGVQGNMGWASFESREATSKVKFEQRLAEIEDTREAAKVYKYLYMKSLNTKWTNRTHKLRFKYIQRDGADQSISVEKGVKETERKLWEERMQGKSALTNITGHEKHEIKKEQLV</sequence>
<protein>
    <recommendedName>
        <fullName evidence="2">Tick transposon</fullName>
    </recommendedName>
</protein>
<organism evidence="1">
    <name type="scientific">Ixodes ricinus</name>
    <name type="common">Common tick</name>
    <name type="synonym">Acarus ricinus</name>
    <dbReference type="NCBI Taxonomy" id="34613"/>
    <lineage>
        <taxon>Eukaryota</taxon>
        <taxon>Metazoa</taxon>
        <taxon>Ecdysozoa</taxon>
        <taxon>Arthropoda</taxon>
        <taxon>Chelicerata</taxon>
        <taxon>Arachnida</taxon>
        <taxon>Acari</taxon>
        <taxon>Parasitiformes</taxon>
        <taxon>Ixodida</taxon>
        <taxon>Ixodoidea</taxon>
        <taxon>Ixodidae</taxon>
        <taxon>Ixodinae</taxon>
        <taxon>Ixodes</taxon>
    </lineage>
</organism>
<dbReference type="AlphaFoldDB" id="A0A090XAB4"/>
<dbReference type="EMBL" id="GBIH01000883">
    <property type="protein sequence ID" value="JAC93827.1"/>
    <property type="molecule type" value="mRNA"/>
</dbReference>
<name>A0A090XAB4_IXORI</name>
<accession>A0A090XAB4</accession>
<proteinExistence type="evidence at transcript level"/>
<reference evidence="1" key="1">
    <citation type="journal article" date="2015" name="PLoS Negl. Trop. Dis.">
        <title>Deep Sequencing Analysis of the Ixodes ricinus Haemocytome.</title>
        <authorList>
            <person name="Kotsyfakis M."/>
            <person name="Kopacek P."/>
            <person name="Franta Z."/>
            <person name="Pedra J.H."/>
            <person name="Ribeiro J.M."/>
        </authorList>
    </citation>
    <scope>NUCLEOTIDE SEQUENCE</scope>
</reference>